<dbReference type="Proteomes" id="UP001597189">
    <property type="component" value="Unassembled WGS sequence"/>
</dbReference>
<gene>
    <name evidence="2" type="ORF">ACFQ44_03670</name>
</gene>
<proteinExistence type="predicted"/>
<evidence type="ECO:0000313" key="3">
    <source>
        <dbReference type="Proteomes" id="UP001597189"/>
    </source>
</evidence>
<keyword evidence="3" id="KW-1185">Reference proteome</keyword>
<feature type="domain" description="Replication-associated protein ORF2/G2P" evidence="1">
    <location>
        <begin position="99"/>
        <end position="198"/>
    </location>
</feature>
<comment type="caution">
    <text evidence="2">The sequence shown here is derived from an EMBL/GenBank/DDBJ whole genome shotgun (WGS) entry which is preliminary data.</text>
</comment>
<dbReference type="InterPro" id="IPR056906">
    <property type="entry name" value="ORF2/G2P_dom"/>
</dbReference>
<accession>A0ABW4D4A1</accession>
<organism evidence="2 3">
    <name type="scientific">Levilactobacillus lanxiensis</name>
    <dbReference type="NCBI Taxonomy" id="2799568"/>
    <lineage>
        <taxon>Bacteria</taxon>
        <taxon>Bacillati</taxon>
        <taxon>Bacillota</taxon>
        <taxon>Bacilli</taxon>
        <taxon>Lactobacillales</taxon>
        <taxon>Lactobacillaceae</taxon>
        <taxon>Levilactobacillus</taxon>
    </lineage>
</organism>
<name>A0ABW4D4A1_9LACO</name>
<reference evidence="3" key="1">
    <citation type="journal article" date="2019" name="Int. J. Syst. Evol. Microbiol.">
        <title>The Global Catalogue of Microorganisms (GCM) 10K type strain sequencing project: providing services to taxonomists for standard genome sequencing and annotation.</title>
        <authorList>
            <consortium name="The Broad Institute Genomics Platform"/>
            <consortium name="The Broad Institute Genome Sequencing Center for Infectious Disease"/>
            <person name="Wu L."/>
            <person name="Ma J."/>
        </authorList>
    </citation>
    <scope>NUCLEOTIDE SEQUENCE [LARGE SCALE GENOMIC DNA]</scope>
    <source>
        <strain evidence="3">CCM 8979</strain>
    </source>
</reference>
<dbReference type="EMBL" id="JBHTOD010000002">
    <property type="protein sequence ID" value="MFD1454783.1"/>
    <property type="molecule type" value="Genomic_DNA"/>
</dbReference>
<dbReference type="Pfam" id="PF23343">
    <property type="entry name" value="REP_ORF2-G2P"/>
    <property type="match status" value="1"/>
</dbReference>
<evidence type="ECO:0000259" key="1">
    <source>
        <dbReference type="Pfam" id="PF23343"/>
    </source>
</evidence>
<sequence length="299" mass="34297">MTESKTIRAIHPVEAIAAHARVKVTRMQQITEIQYSQHRNTCATIRRLNKTKYVVLSTGELKAYVRNDNRAQNLASLKASLKRLRRLINNNFSGEPDEFFVTLTYAADVTDPKQISQDFDRFIKRLRRRFATFDYIKIAEPQGRLKSGRAVWHYHCLFKGIPYLDPTDLAELWGHGYVKSKALQDVDDIGRYLTSYLTDIPLKDLSRVADFTGNLPIVTKTVNGHDKQLVKRGRLQYYPSGMNFYSSSRGIKAPTSQYMAYDEAKKTPLGKLTSASEVVIESGDFHNKVITEEYNARRH</sequence>
<evidence type="ECO:0000313" key="2">
    <source>
        <dbReference type="EMBL" id="MFD1454783.1"/>
    </source>
</evidence>
<dbReference type="RefSeq" id="WP_203642963.1">
    <property type="nucleotide sequence ID" value="NZ_BOLN01000002.1"/>
</dbReference>
<protein>
    <recommendedName>
        <fullName evidence="1">Replication-associated protein ORF2/G2P domain-containing protein</fullName>
    </recommendedName>
</protein>